<name>A0A409Y0Z0_9AGAR</name>
<dbReference type="InParanoid" id="A0A409Y0Z0"/>
<gene>
    <name evidence="1" type="ORF">CVT26_010290</name>
</gene>
<evidence type="ECO:0000313" key="1">
    <source>
        <dbReference type="EMBL" id="PPQ96665.1"/>
    </source>
</evidence>
<accession>A0A409Y0Z0</accession>
<keyword evidence="2" id="KW-1185">Reference proteome</keyword>
<proteinExistence type="predicted"/>
<organism evidence="1 2">
    <name type="scientific">Gymnopilus dilepis</name>
    <dbReference type="NCBI Taxonomy" id="231916"/>
    <lineage>
        <taxon>Eukaryota</taxon>
        <taxon>Fungi</taxon>
        <taxon>Dikarya</taxon>
        <taxon>Basidiomycota</taxon>
        <taxon>Agaricomycotina</taxon>
        <taxon>Agaricomycetes</taxon>
        <taxon>Agaricomycetidae</taxon>
        <taxon>Agaricales</taxon>
        <taxon>Agaricineae</taxon>
        <taxon>Hymenogastraceae</taxon>
        <taxon>Gymnopilus</taxon>
    </lineage>
</organism>
<comment type="caution">
    <text evidence="1">The sequence shown here is derived from an EMBL/GenBank/DDBJ whole genome shotgun (WGS) entry which is preliminary data.</text>
</comment>
<dbReference type="EMBL" id="NHYE01001337">
    <property type="protein sequence ID" value="PPQ96665.1"/>
    <property type="molecule type" value="Genomic_DNA"/>
</dbReference>
<dbReference type="AlphaFoldDB" id="A0A409Y0Z0"/>
<reference evidence="1 2" key="1">
    <citation type="journal article" date="2018" name="Evol. Lett.">
        <title>Horizontal gene cluster transfer increased hallucinogenic mushroom diversity.</title>
        <authorList>
            <person name="Reynolds H.T."/>
            <person name="Vijayakumar V."/>
            <person name="Gluck-Thaler E."/>
            <person name="Korotkin H.B."/>
            <person name="Matheny P.B."/>
            <person name="Slot J.C."/>
        </authorList>
    </citation>
    <scope>NUCLEOTIDE SEQUENCE [LARGE SCALE GENOMIC DNA]</scope>
    <source>
        <strain evidence="1 2">SRW20</strain>
    </source>
</reference>
<dbReference type="Proteomes" id="UP000284706">
    <property type="component" value="Unassembled WGS sequence"/>
</dbReference>
<evidence type="ECO:0000313" key="2">
    <source>
        <dbReference type="Proteomes" id="UP000284706"/>
    </source>
</evidence>
<protein>
    <submittedName>
        <fullName evidence="1">Uncharacterized protein</fullName>
    </submittedName>
</protein>
<sequence>MQLESWTFYWVTTGRINVVISNIANAVVIGGAYTASRAPTNPNSWTVTINRSPYVDHTSGV</sequence>